<keyword evidence="3" id="KW-0804">Transcription</keyword>
<dbReference type="InterPro" id="IPR000835">
    <property type="entry name" value="HTH_MarR-typ"/>
</dbReference>
<dbReference type="InterPro" id="IPR036388">
    <property type="entry name" value="WH-like_DNA-bd_sf"/>
</dbReference>
<evidence type="ECO:0000256" key="2">
    <source>
        <dbReference type="ARBA" id="ARBA00023125"/>
    </source>
</evidence>
<keyword evidence="1" id="KW-0805">Transcription regulation</keyword>
<dbReference type="Pfam" id="PF12802">
    <property type="entry name" value="MarR_2"/>
    <property type="match status" value="1"/>
</dbReference>
<dbReference type="RefSeq" id="WP_155613030.1">
    <property type="nucleotide sequence ID" value="NZ_WNZW01000014.1"/>
</dbReference>
<sequence length="204" mass="22184">MIFDPQHRKDNRSARVSMALFRMSQAIKKVTQAESDALGLSPVQIQALLFAAYTRSDVATVGNFADAIGTTHVTAVKIINGLLRKGLVTKAQKPEDRRVTLLNLTAEGKVIVSQLNHWGHSLEEALCSISDEALADFELGLGAIISAMQQRGQLVVAEPCLGCVHFHPNAGYAEAPHYCGLIQKYLTHEGSLQECPEHTPSIEV</sequence>
<dbReference type="OrthoDB" id="2575373at2"/>
<dbReference type="PROSITE" id="PS50995">
    <property type="entry name" value="HTH_MARR_2"/>
    <property type="match status" value="1"/>
</dbReference>
<keyword evidence="2 5" id="KW-0238">DNA-binding</keyword>
<name>A0A7X2Z531_9BACL</name>
<dbReference type="EMBL" id="WNZW01000014">
    <property type="protein sequence ID" value="MUG47660.1"/>
    <property type="molecule type" value="Genomic_DNA"/>
</dbReference>
<evidence type="ECO:0000313" key="6">
    <source>
        <dbReference type="Proteomes" id="UP000447876"/>
    </source>
</evidence>
<proteinExistence type="predicted"/>
<feature type="domain" description="HTH marR-type" evidence="4">
    <location>
        <begin position="13"/>
        <end position="146"/>
    </location>
</feature>
<accession>A0A7X2Z531</accession>
<reference evidence="5 6" key="1">
    <citation type="submission" date="2019-11" db="EMBL/GenBank/DDBJ databases">
        <title>Draft genome sequences of five Paenibacillus species of dairy origin.</title>
        <authorList>
            <person name="Olajide A.M."/>
            <person name="Chen S."/>
            <person name="Lapointe G."/>
        </authorList>
    </citation>
    <scope>NUCLEOTIDE SEQUENCE [LARGE SCALE GENOMIC DNA]</scope>
    <source>
        <strain evidence="5 6">12CR55</strain>
    </source>
</reference>
<dbReference type="SUPFAM" id="SSF46785">
    <property type="entry name" value="Winged helix' DNA-binding domain"/>
    <property type="match status" value="1"/>
</dbReference>
<organism evidence="5 6">
    <name type="scientific">Paenibacillus woosongensis</name>
    <dbReference type="NCBI Taxonomy" id="307580"/>
    <lineage>
        <taxon>Bacteria</taxon>
        <taxon>Bacillati</taxon>
        <taxon>Bacillota</taxon>
        <taxon>Bacilli</taxon>
        <taxon>Bacillales</taxon>
        <taxon>Paenibacillaceae</taxon>
        <taxon>Paenibacillus</taxon>
    </lineage>
</organism>
<comment type="caution">
    <text evidence="5">The sequence shown here is derived from an EMBL/GenBank/DDBJ whole genome shotgun (WGS) entry which is preliminary data.</text>
</comment>
<dbReference type="PANTHER" id="PTHR42756">
    <property type="entry name" value="TRANSCRIPTIONAL REGULATOR, MARR"/>
    <property type="match status" value="1"/>
</dbReference>
<dbReference type="PANTHER" id="PTHR42756:SF1">
    <property type="entry name" value="TRANSCRIPTIONAL REPRESSOR OF EMRAB OPERON"/>
    <property type="match status" value="1"/>
</dbReference>
<dbReference type="GO" id="GO:0003700">
    <property type="term" value="F:DNA-binding transcription factor activity"/>
    <property type="evidence" value="ECO:0007669"/>
    <property type="project" value="InterPro"/>
</dbReference>
<dbReference type="SMART" id="SM00347">
    <property type="entry name" value="HTH_MARR"/>
    <property type="match status" value="1"/>
</dbReference>
<evidence type="ECO:0000256" key="1">
    <source>
        <dbReference type="ARBA" id="ARBA00023015"/>
    </source>
</evidence>
<dbReference type="Proteomes" id="UP000447876">
    <property type="component" value="Unassembled WGS sequence"/>
</dbReference>
<dbReference type="PROSITE" id="PS01117">
    <property type="entry name" value="HTH_MARR_1"/>
    <property type="match status" value="1"/>
</dbReference>
<protein>
    <submittedName>
        <fullName evidence="5">Winged helix DNA-binding protein</fullName>
    </submittedName>
</protein>
<dbReference type="GO" id="GO:0003677">
    <property type="term" value="F:DNA binding"/>
    <property type="evidence" value="ECO:0007669"/>
    <property type="project" value="UniProtKB-KW"/>
</dbReference>
<evidence type="ECO:0000259" key="4">
    <source>
        <dbReference type="PROSITE" id="PS50995"/>
    </source>
</evidence>
<dbReference type="InterPro" id="IPR023187">
    <property type="entry name" value="Tscrpt_reg_MarR-type_CS"/>
</dbReference>
<dbReference type="AlphaFoldDB" id="A0A7X2Z531"/>
<evidence type="ECO:0000313" key="5">
    <source>
        <dbReference type="EMBL" id="MUG47660.1"/>
    </source>
</evidence>
<dbReference type="InterPro" id="IPR036390">
    <property type="entry name" value="WH_DNA-bd_sf"/>
</dbReference>
<gene>
    <name evidence="5" type="ORF">GNP95_22150</name>
</gene>
<dbReference type="Gene3D" id="1.10.10.10">
    <property type="entry name" value="Winged helix-like DNA-binding domain superfamily/Winged helix DNA-binding domain"/>
    <property type="match status" value="1"/>
</dbReference>
<evidence type="ECO:0000256" key="3">
    <source>
        <dbReference type="ARBA" id="ARBA00023163"/>
    </source>
</evidence>